<gene>
    <name evidence="1" type="ORF">POCTA_138.1.T1170187</name>
</gene>
<proteinExistence type="predicted"/>
<sequence>MNSLQILILKQNCKNVQFYFLRCSESELQLAKCYHQLHHTFKISKYCYLFYQIINLVWRINFAQLSNFRLSGLQIQNKMR</sequence>
<evidence type="ECO:0000313" key="1">
    <source>
        <dbReference type="EMBL" id="CAD8198787.1"/>
    </source>
</evidence>
<keyword evidence="2" id="KW-1185">Reference proteome</keyword>
<dbReference type="EMBL" id="CAJJDP010000117">
    <property type="protein sequence ID" value="CAD8198787.1"/>
    <property type="molecule type" value="Genomic_DNA"/>
</dbReference>
<evidence type="ECO:0000313" key="2">
    <source>
        <dbReference type="Proteomes" id="UP000683925"/>
    </source>
</evidence>
<comment type="caution">
    <text evidence="1">The sequence shown here is derived from an EMBL/GenBank/DDBJ whole genome shotgun (WGS) entry which is preliminary data.</text>
</comment>
<dbReference type="Proteomes" id="UP000683925">
    <property type="component" value="Unassembled WGS sequence"/>
</dbReference>
<accession>A0A8S1XC99</accession>
<dbReference type="AlphaFoldDB" id="A0A8S1XC99"/>
<name>A0A8S1XC99_PAROT</name>
<reference evidence="1" key="1">
    <citation type="submission" date="2021-01" db="EMBL/GenBank/DDBJ databases">
        <authorList>
            <consortium name="Genoscope - CEA"/>
            <person name="William W."/>
        </authorList>
    </citation>
    <scope>NUCLEOTIDE SEQUENCE</scope>
</reference>
<protein>
    <submittedName>
        <fullName evidence="1">Uncharacterized protein</fullName>
    </submittedName>
</protein>
<organism evidence="1 2">
    <name type="scientific">Paramecium octaurelia</name>
    <dbReference type="NCBI Taxonomy" id="43137"/>
    <lineage>
        <taxon>Eukaryota</taxon>
        <taxon>Sar</taxon>
        <taxon>Alveolata</taxon>
        <taxon>Ciliophora</taxon>
        <taxon>Intramacronucleata</taxon>
        <taxon>Oligohymenophorea</taxon>
        <taxon>Peniculida</taxon>
        <taxon>Parameciidae</taxon>
        <taxon>Paramecium</taxon>
    </lineage>
</organism>